<proteinExistence type="predicted"/>
<dbReference type="InParanoid" id="A0A1Y1XZN9"/>
<dbReference type="Proteomes" id="UP000193498">
    <property type="component" value="Unassembled WGS sequence"/>
</dbReference>
<evidence type="ECO:0000313" key="2">
    <source>
        <dbReference type="EMBL" id="ORX91217.1"/>
    </source>
</evidence>
<feature type="compositionally biased region" description="Low complexity" evidence="1">
    <location>
        <begin position="39"/>
        <end position="48"/>
    </location>
</feature>
<keyword evidence="3" id="KW-1185">Reference proteome</keyword>
<comment type="caution">
    <text evidence="2">The sequence shown here is derived from an EMBL/GenBank/DDBJ whole genome shotgun (WGS) entry which is preliminary data.</text>
</comment>
<organism evidence="2 3">
    <name type="scientific">Basidiobolus meristosporus CBS 931.73</name>
    <dbReference type="NCBI Taxonomy" id="1314790"/>
    <lineage>
        <taxon>Eukaryota</taxon>
        <taxon>Fungi</taxon>
        <taxon>Fungi incertae sedis</taxon>
        <taxon>Zoopagomycota</taxon>
        <taxon>Entomophthoromycotina</taxon>
        <taxon>Basidiobolomycetes</taxon>
        <taxon>Basidiobolales</taxon>
        <taxon>Basidiobolaceae</taxon>
        <taxon>Basidiobolus</taxon>
    </lineage>
</organism>
<name>A0A1Y1XZN9_9FUNG</name>
<dbReference type="AlphaFoldDB" id="A0A1Y1XZN9"/>
<evidence type="ECO:0000256" key="1">
    <source>
        <dbReference type="SAM" id="MobiDB-lite"/>
    </source>
</evidence>
<sequence length="327" mass="37743">MFRLDLFKSSDQSKGTAQHLPSRSSSVPTQKRDKSQPNSLRSSSLSVRTPATSTSTSSQYLHPNHSKATKVTVDGSSSVKASRQVPRPHTEYQRPNSYGSLRKGQYDSVNSRKSYPESPSASRDTISLKRRNRKAREGSIRTNYSPRSSLPVNVYNIERIESPYTLQITSEDGDMTYVFKTVRHWYQRTRRILYHDHEELFRAKKNRLLGFLNVSSKLLMLKYHFLIPRFDRGIYPFEVDGRRFFWDYEKNVFLRCFTMNDMELVGQIFWKQGTMSSTASTTNYRFSVTSRDSETVARLVVIQDFAHIPAICSTIIFTGLLLLNKSI</sequence>
<feature type="compositionally biased region" description="Polar residues" evidence="1">
    <location>
        <begin position="107"/>
        <end position="125"/>
    </location>
</feature>
<accession>A0A1Y1XZN9</accession>
<feature type="compositionally biased region" description="Polar residues" evidence="1">
    <location>
        <begin position="49"/>
        <end position="61"/>
    </location>
</feature>
<evidence type="ECO:0000313" key="3">
    <source>
        <dbReference type="Proteomes" id="UP000193498"/>
    </source>
</evidence>
<feature type="region of interest" description="Disordered" evidence="1">
    <location>
        <begin position="1"/>
        <end position="144"/>
    </location>
</feature>
<dbReference type="EMBL" id="MCFE01000336">
    <property type="protein sequence ID" value="ORX91217.1"/>
    <property type="molecule type" value="Genomic_DNA"/>
</dbReference>
<feature type="compositionally biased region" description="Polar residues" evidence="1">
    <location>
        <begin position="9"/>
        <end position="29"/>
    </location>
</feature>
<reference evidence="2 3" key="1">
    <citation type="submission" date="2016-07" db="EMBL/GenBank/DDBJ databases">
        <title>Pervasive Adenine N6-methylation of Active Genes in Fungi.</title>
        <authorList>
            <consortium name="DOE Joint Genome Institute"/>
            <person name="Mondo S.J."/>
            <person name="Dannebaum R.O."/>
            <person name="Kuo R.C."/>
            <person name="Labutti K."/>
            <person name="Haridas S."/>
            <person name="Kuo A."/>
            <person name="Salamov A."/>
            <person name="Ahrendt S.R."/>
            <person name="Lipzen A."/>
            <person name="Sullivan W."/>
            <person name="Andreopoulos W.B."/>
            <person name="Clum A."/>
            <person name="Lindquist E."/>
            <person name="Daum C."/>
            <person name="Ramamoorthy G.K."/>
            <person name="Gryganskyi A."/>
            <person name="Culley D."/>
            <person name="Magnuson J.K."/>
            <person name="James T.Y."/>
            <person name="O'Malley M.A."/>
            <person name="Stajich J.E."/>
            <person name="Spatafora J.W."/>
            <person name="Visel A."/>
            <person name="Grigoriev I.V."/>
        </authorList>
    </citation>
    <scope>NUCLEOTIDE SEQUENCE [LARGE SCALE GENOMIC DNA]</scope>
    <source>
        <strain evidence="2 3">CBS 931.73</strain>
    </source>
</reference>
<protein>
    <submittedName>
        <fullName evidence="2">Uncharacterized protein</fullName>
    </submittedName>
</protein>
<gene>
    <name evidence="2" type="ORF">K493DRAFT_379172</name>
</gene>